<dbReference type="InterPro" id="IPR000551">
    <property type="entry name" value="MerR-type_HTH_dom"/>
</dbReference>
<dbReference type="Gene3D" id="1.10.1660.10">
    <property type="match status" value="1"/>
</dbReference>
<proteinExistence type="predicted"/>
<dbReference type="InterPro" id="IPR029442">
    <property type="entry name" value="GyrI-like"/>
</dbReference>
<sequence length="276" mass="30059">MFSIGDFARLGLVSVRMLRHYDAIGLLRPAHVDPVTGYRSYQAAQLSRLNRVVALKDLGFTLEQVRVILDDKVGTDELHGMVRLRRAELAERIRADQARLRGVEARLRSIEREGGMATSEVVLKQVGPVRVGELSAVAASYEPGDIGPVIQPLYAELCARLEAAGVAMAGPGIAYYLPEEDGAVRVHAAMPVAGESVDAACAGVDVDVVALPGVESAATIIHHGSMDEVGTTFQTLAHWIEEHGYRSLTLAREVYLHCPDNLDEWVTELQIEVTRE</sequence>
<name>A0A7X0CAP1_9ACTN</name>
<dbReference type="GO" id="GO:0003700">
    <property type="term" value="F:DNA-binding transcription factor activity"/>
    <property type="evidence" value="ECO:0007669"/>
    <property type="project" value="InterPro"/>
</dbReference>
<comment type="caution">
    <text evidence="4">The sequence shown here is derived from an EMBL/GenBank/DDBJ whole genome shotgun (WGS) entry which is preliminary data.</text>
</comment>
<dbReference type="InterPro" id="IPR009061">
    <property type="entry name" value="DNA-bd_dom_put_sf"/>
</dbReference>
<keyword evidence="5" id="KW-1185">Reference proteome</keyword>
<dbReference type="SMART" id="SM00871">
    <property type="entry name" value="AraC_E_bind"/>
    <property type="match status" value="1"/>
</dbReference>
<feature type="coiled-coil region" evidence="2">
    <location>
        <begin position="86"/>
        <end position="113"/>
    </location>
</feature>
<evidence type="ECO:0000313" key="5">
    <source>
        <dbReference type="Proteomes" id="UP000583800"/>
    </source>
</evidence>
<dbReference type="InterPro" id="IPR047057">
    <property type="entry name" value="MerR_fam"/>
</dbReference>
<dbReference type="SMART" id="SM00422">
    <property type="entry name" value="HTH_MERR"/>
    <property type="match status" value="1"/>
</dbReference>
<gene>
    <name evidence="4" type="ORF">FHU36_007197</name>
</gene>
<dbReference type="Pfam" id="PF06445">
    <property type="entry name" value="GyrI-like"/>
    <property type="match status" value="1"/>
</dbReference>
<dbReference type="Pfam" id="PF13411">
    <property type="entry name" value="MerR_1"/>
    <property type="match status" value="1"/>
</dbReference>
<dbReference type="PROSITE" id="PS50937">
    <property type="entry name" value="HTH_MERR_2"/>
    <property type="match status" value="1"/>
</dbReference>
<dbReference type="InterPro" id="IPR010499">
    <property type="entry name" value="AraC_E-bd"/>
</dbReference>
<feature type="domain" description="HTH merR-type" evidence="3">
    <location>
        <begin position="1"/>
        <end position="71"/>
    </location>
</feature>
<dbReference type="InterPro" id="IPR011256">
    <property type="entry name" value="Reg_factor_effector_dom_sf"/>
</dbReference>
<dbReference type="GO" id="GO:0003677">
    <property type="term" value="F:DNA binding"/>
    <property type="evidence" value="ECO:0007669"/>
    <property type="project" value="UniProtKB-KW"/>
</dbReference>
<dbReference type="CDD" id="cd01107">
    <property type="entry name" value="HTH_BmrR"/>
    <property type="match status" value="1"/>
</dbReference>
<dbReference type="SUPFAM" id="SSF46955">
    <property type="entry name" value="Putative DNA-binding domain"/>
    <property type="match status" value="1"/>
</dbReference>
<reference evidence="4 5" key="1">
    <citation type="submission" date="2020-08" db="EMBL/GenBank/DDBJ databases">
        <title>Sequencing the genomes of 1000 actinobacteria strains.</title>
        <authorList>
            <person name="Klenk H.-P."/>
        </authorList>
    </citation>
    <scope>NUCLEOTIDE SEQUENCE [LARGE SCALE GENOMIC DNA]</scope>
    <source>
        <strain evidence="4 5">DSM 45913</strain>
    </source>
</reference>
<evidence type="ECO:0000259" key="3">
    <source>
        <dbReference type="PROSITE" id="PS50937"/>
    </source>
</evidence>
<keyword evidence="1 4" id="KW-0238">DNA-binding</keyword>
<dbReference type="Gene3D" id="3.20.80.10">
    <property type="entry name" value="Regulatory factor, effector binding domain"/>
    <property type="match status" value="1"/>
</dbReference>
<evidence type="ECO:0000256" key="2">
    <source>
        <dbReference type="SAM" id="Coils"/>
    </source>
</evidence>
<evidence type="ECO:0000313" key="4">
    <source>
        <dbReference type="EMBL" id="MBB6350625.1"/>
    </source>
</evidence>
<protein>
    <submittedName>
        <fullName evidence="4">DNA-binding transcriptional MerR regulator</fullName>
    </submittedName>
</protein>
<dbReference type="PANTHER" id="PTHR30204:SF97">
    <property type="entry name" value="MERR FAMILY REGULATORY PROTEIN"/>
    <property type="match status" value="1"/>
</dbReference>
<accession>A0A7X0CAP1</accession>
<dbReference type="Proteomes" id="UP000583800">
    <property type="component" value="Unassembled WGS sequence"/>
</dbReference>
<evidence type="ECO:0000256" key="1">
    <source>
        <dbReference type="ARBA" id="ARBA00023125"/>
    </source>
</evidence>
<dbReference type="PANTHER" id="PTHR30204">
    <property type="entry name" value="REDOX-CYCLING DRUG-SENSING TRANSCRIPTIONAL ACTIVATOR SOXR"/>
    <property type="match status" value="1"/>
</dbReference>
<dbReference type="SUPFAM" id="SSF55136">
    <property type="entry name" value="Probable bacterial effector-binding domain"/>
    <property type="match status" value="1"/>
</dbReference>
<dbReference type="RefSeq" id="WP_185088386.1">
    <property type="nucleotide sequence ID" value="NZ_JACHJB010000003.1"/>
</dbReference>
<dbReference type="AlphaFoldDB" id="A0A7X0CAP1"/>
<organism evidence="4 5">
    <name type="scientific">Nonomuraea muscovyensis</name>
    <dbReference type="NCBI Taxonomy" id="1124761"/>
    <lineage>
        <taxon>Bacteria</taxon>
        <taxon>Bacillati</taxon>
        <taxon>Actinomycetota</taxon>
        <taxon>Actinomycetes</taxon>
        <taxon>Streptosporangiales</taxon>
        <taxon>Streptosporangiaceae</taxon>
        <taxon>Nonomuraea</taxon>
    </lineage>
</organism>
<dbReference type="EMBL" id="JACHJB010000003">
    <property type="protein sequence ID" value="MBB6350625.1"/>
    <property type="molecule type" value="Genomic_DNA"/>
</dbReference>
<keyword evidence="2" id="KW-0175">Coiled coil</keyword>